<comment type="caution">
    <text evidence="4">The sequence shown here is derived from an EMBL/GenBank/DDBJ whole genome shotgun (WGS) entry which is preliminary data.</text>
</comment>
<evidence type="ECO:0000256" key="2">
    <source>
        <dbReference type="ARBA" id="ARBA00022737"/>
    </source>
</evidence>
<sequence>MQILQKDWQTKNNRIAGEMQQMLSRIDLLQEQMVQEANANKREIQLKEMDEITEQLVEYIQNISEMGQQLKLITDFVNHIRKGLTRVEGKINEMKKQVNRLSNDIKFLRGKYVEELFIIRKSKVLKEAANNNVGSIYVLLQTFEMLEKKDFRLLLIMDSYDEMKLENIQKNLYINNKLKQNWLNPLVIFTTRSEIFTSSNYSLWFEPEEKEKLKEIKLLKFDSKQMQQYLEKFTIQRVKMLIFEIYEWQTQISKREVIEIKKFEIFWEKLQQYLKKEISGMKGENLQNQK</sequence>
<keyword evidence="3" id="KW-0175">Coiled coil</keyword>
<dbReference type="AlphaFoldDB" id="A0A8S1N7B7"/>
<dbReference type="PANTHER" id="PTHR44129">
    <property type="entry name" value="WD REPEAT-CONTAINING PROTEIN POP1"/>
    <property type="match status" value="1"/>
</dbReference>
<keyword evidence="2" id="KW-0677">Repeat</keyword>
<dbReference type="InterPro" id="IPR050349">
    <property type="entry name" value="WD_LIS1/nudF_dynein_reg"/>
</dbReference>
<evidence type="ECO:0000313" key="5">
    <source>
        <dbReference type="Proteomes" id="UP000688137"/>
    </source>
</evidence>
<evidence type="ECO:0000256" key="3">
    <source>
        <dbReference type="SAM" id="Coils"/>
    </source>
</evidence>
<proteinExistence type="predicted"/>
<gene>
    <name evidence="4" type="ORF">PPRIM_AZ9-3.1.T0820219</name>
</gene>
<keyword evidence="1" id="KW-0853">WD repeat</keyword>
<name>A0A8S1N7B7_PARPR</name>
<evidence type="ECO:0000313" key="4">
    <source>
        <dbReference type="EMBL" id="CAD8089077.1"/>
    </source>
</evidence>
<accession>A0A8S1N7B7</accession>
<dbReference type="EMBL" id="CAJJDM010000085">
    <property type="protein sequence ID" value="CAD8089077.1"/>
    <property type="molecule type" value="Genomic_DNA"/>
</dbReference>
<reference evidence="4" key="1">
    <citation type="submission" date="2021-01" db="EMBL/GenBank/DDBJ databases">
        <authorList>
            <consortium name="Genoscope - CEA"/>
            <person name="William W."/>
        </authorList>
    </citation>
    <scope>NUCLEOTIDE SEQUENCE</scope>
</reference>
<keyword evidence="5" id="KW-1185">Reference proteome</keyword>
<evidence type="ECO:0000256" key="1">
    <source>
        <dbReference type="ARBA" id="ARBA00022574"/>
    </source>
</evidence>
<feature type="coiled-coil region" evidence="3">
    <location>
        <begin position="12"/>
        <end position="111"/>
    </location>
</feature>
<organism evidence="4 5">
    <name type="scientific">Paramecium primaurelia</name>
    <dbReference type="NCBI Taxonomy" id="5886"/>
    <lineage>
        <taxon>Eukaryota</taxon>
        <taxon>Sar</taxon>
        <taxon>Alveolata</taxon>
        <taxon>Ciliophora</taxon>
        <taxon>Intramacronucleata</taxon>
        <taxon>Oligohymenophorea</taxon>
        <taxon>Peniculida</taxon>
        <taxon>Parameciidae</taxon>
        <taxon>Paramecium</taxon>
    </lineage>
</organism>
<dbReference type="Proteomes" id="UP000688137">
    <property type="component" value="Unassembled WGS sequence"/>
</dbReference>
<protein>
    <submittedName>
        <fullName evidence="4">Uncharacterized protein</fullName>
    </submittedName>
</protein>